<evidence type="ECO:0000256" key="5">
    <source>
        <dbReference type="ARBA" id="ARBA00022862"/>
    </source>
</evidence>
<dbReference type="GO" id="GO:0032542">
    <property type="term" value="F:sulfiredoxin activity"/>
    <property type="evidence" value="ECO:0007669"/>
    <property type="project" value="UniProtKB-EC"/>
</dbReference>
<dbReference type="CDD" id="cd16395">
    <property type="entry name" value="Srx"/>
    <property type="match status" value="1"/>
</dbReference>
<sequence>MLVSKQLPLLNSAFSARAQRVQARPTQPARAPLVCAAQPEQQQLQQQQSEEPGPPVMDHKRRLLKTLSLSEIRRPLGGTRKNDQSKVEALANSIQEIGLQEPIDVLQLDTDGSYWGFSGCHRFEAHQRLGLETIKCRVRKATPQTLKMHMM</sequence>
<feature type="region of interest" description="Disordered" evidence="9">
    <location>
        <begin position="36"/>
        <end position="58"/>
    </location>
</feature>
<dbReference type="AlphaFoldDB" id="A0A7S3QWM8"/>
<dbReference type="GO" id="GO:0005524">
    <property type="term" value="F:ATP binding"/>
    <property type="evidence" value="ECO:0007669"/>
    <property type="project" value="UniProtKB-KW"/>
</dbReference>
<dbReference type="EMBL" id="HBIP01017581">
    <property type="protein sequence ID" value="CAE0495284.1"/>
    <property type="molecule type" value="Transcribed_RNA"/>
</dbReference>
<evidence type="ECO:0000256" key="9">
    <source>
        <dbReference type="SAM" id="MobiDB-lite"/>
    </source>
</evidence>
<name>A0A7S3QWM8_DUNTE</name>
<keyword evidence="6" id="KW-0560">Oxidoreductase</keyword>
<dbReference type="SMART" id="SM00470">
    <property type="entry name" value="ParB"/>
    <property type="match status" value="1"/>
</dbReference>
<evidence type="ECO:0000256" key="1">
    <source>
        <dbReference type="ARBA" id="ARBA00009609"/>
    </source>
</evidence>
<proteinExistence type="inferred from homology"/>
<protein>
    <recommendedName>
        <fullName evidence="2">sulfiredoxin</fullName>
        <ecNumber evidence="2">1.8.98.2</ecNumber>
    </recommendedName>
</protein>
<comment type="catalytic activity">
    <reaction evidence="8">
        <text>S-hydroxy-S-oxy-L-cysteinyl-[peroxiredoxin] + [protein]-dithiol + ATP = S-hydroxy-L-cysteinyl-[peroxiredoxin] + [protein]-disulfide + ADP + phosphate</text>
        <dbReference type="Rhea" id="RHEA:17545"/>
        <dbReference type="Rhea" id="RHEA-COMP:10593"/>
        <dbReference type="Rhea" id="RHEA-COMP:10594"/>
        <dbReference type="Rhea" id="RHEA-COMP:13681"/>
        <dbReference type="Rhea" id="RHEA-COMP:17976"/>
        <dbReference type="ChEBI" id="CHEBI:29950"/>
        <dbReference type="ChEBI" id="CHEBI:30616"/>
        <dbReference type="ChEBI" id="CHEBI:43474"/>
        <dbReference type="ChEBI" id="CHEBI:50058"/>
        <dbReference type="ChEBI" id="CHEBI:61973"/>
        <dbReference type="ChEBI" id="CHEBI:61974"/>
        <dbReference type="ChEBI" id="CHEBI:456216"/>
        <dbReference type="EC" id="1.8.98.2"/>
    </reaction>
</comment>
<dbReference type="PANTHER" id="PTHR21348:SF2">
    <property type="entry name" value="SULFIREDOXIN-1"/>
    <property type="match status" value="1"/>
</dbReference>
<dbReference type="PANTHER" id="PTHR21348">
    <property type="match status" value="1"/>
</dbReference>
<dbReference type="EC" id="1.8.98.2" evidence="2"/>
<keyword evidence="3" id="KW-0547">Nucleotide-binding</keyword>
<keyword evidence="4" id="KW-0067">ATP-binding</keyword>
<evidence type="ECO:0000256" key="3">
    <source>
        <dbReference type="ARBA" id="ARBA00022741"/>
    </source>
</evidence>
<evidence type="ECO:0000256" key="2">
    <source>
        <dbReference type="ARBA" id="ARBA00013055"/>
    </source>
</evidence>
<evidence type="ECO:0000256" key="4">
    <source>
        <dbReference type="ARBA" id="ARBA00022840"/>
    </source>
</evidence>
<dbReference type="GO" id="GO:0005737">
    <property type="term" value="C:cytoplasm"/>
    <property type="evidence" value="ECO:0007669"/>
    <property type="project" value="TreeGrafter"/>
</dbReference>
<feature type="compositionally biased region" description="Low complexity" evidence="9">
    <location>
        <begin position="38"/>
        <end position="51"/>
    </location>
</feature>
<dbReference type="Pfam" id="PF02195">
    <property type="entry name" value="ParB_N"/>
    <property type="match status" value="1"/>
</dbReference>
<evidence type="ECO:0000256" key="6">
    <source>
        <dbReference type="ARBA" id="ARBA00023002"/>
    </source>
</evidence>
<evidence type="ECO:0000259" key="10">
    <source>
        <dbReference type="SMART" id="SM00470"/>
    </source>
</evidence>
<keyword evidence="7" id="KW-1015">Disulfide bond</keyword>
<keyword evidence="5" id="KW-0049">Antioxidant</keyword>
<evidence type="ECO:0000256" key="8">
    <source>
        <dbReference type="ARBA" id="ARBA00047514"/>
    </source>
</evidence>
<dbReference type="GO" id="GO:0034599">
    <property type="term" value="P:cellular response to oxidative stress"/>
    <property type="evidence" value="ECO:0007669"/>
    <property type="project" value="TreeGrafter"/>
</dbReference>
<dbReference type="InterPro" id="IPR003115">
    <property type="entry name" value="ParB_N"/>
</dbReference>
<dbReference type="InterPro" id="IPR036086">
    <property type="entry name" value="ParB/Sulfiredoxin_sf"/>
</dbReference>
<evidence type="ECO:0000256" key="7">
    <source>
        <dbReference type="ARBA" id="ARBA00023157"/>
    </source>
</evidence>
<feature type="domain" description="ParB-like N-terminal" evidence="10">
    <location>
        <begin position="65"/>
        <end position="151"/>
    </location>
</feature>
<gene>
    <name evidence="11" type="ORF">DTER00134_LOCUS10357</name>
</gene>
<dbReference type="InterPro" id="IPR016692">
    <property type="entry name" value="Sulfiredoxin"/>
</dbReference>
<dbReference type="SUPFAM" id="SSF110849">
    <property type="entry name" value="ParB/Sulfiredoxin"/>
    <property type="match status" value="1"/>
</dbReference>
<comment type="similarity">
    <text evidence="1">Belongs to the sulfiredoxin family.</text>
</comment>
<evidence type="ECO:0000313" key="11">
    <source>
        <dbReference type="EMBL" id="CAE0495284.1"/>
    </source>
</evidence>
<organism evidence="11">
    <name type="scientific">Dunaliella tertiolecta</name>
    <name type="common">Green alga</name>
    <dbReference type="NCBI Taxonomy" id="3047"/>
    <lineage>
        <taxon>Eukaryota</taxon>
        <taxon>Viridiplantae</taxon>
        <taxon>Chlorophyta</taxon>
        <taxon>core chlorophytes</taxon>
        <taxon>Chlorophyceae</taxon>
        <taxon>CS clade</taxon>
        <taxon>Chlamydomonadales</taxon>
        <taxon>Dunaliellaceae</taxon>
        <taxon>Dunaliella</taxon>
    </lineage>
</organism>
<accession>A0A7S3QWM8</accession>
<reference evidence="11" key="1">
    <citation type="submission" date="2021-01" db="EMBL/GenBank/DDBJ databases">
        <authorList>
            <person name="Corre E."/>
            <person name="Pelletier E."/>
            <person name="Niang G."/>
            <person name="Scheremetjew M."/>
            <person name="Finn R."/>
            <person name="Kale V."/>
            <person name="Holt S."/>
            <person name="Cochrane G."/>
            <person name="Meng A."/>
            <person name="Brown T."/>
            <person name="Cohen L."/>
        </authorList>
    </citation>
    <scope>NUCLEOTIDE SEQUENCE</scope>
    <source>
        <strain evidence="11">CCMP1320</strain>
    </source>
</reference>
<dbReference type="Gene3D" id="3.90.1530.10">
    <property type="entry name" value="Conserved hypothetical protein from pyrococcus furiosus pfu- 392566-001, ParB domain"/>
    <property type="match status" value="1"/>
</dbReference>